<dbReference type="EMBL" id="KQ965763">
    <property type="protein sequence ID" value="KXS15213.1"/>
    <property type="molecule type" value="Genomic_DNA"/>
</dbReference>
<dbReference type="PANTHER" id="PTHR46124:SF2">
    <property type="entry name" value="D-AMINOACYL-TRNA DEACYLASE"/>
    <property type="match status" value="1"/>
</dbReference>
<dbReference type="OrthoDB" id="6079689at2759"/>
<gene>
    <name evidence="1" type="ORF">M427DRAFT_56845</name>
</gene>
<dbReference type="CDD" id="cd01310">
    <property type="entry name" value="TatD_DNAse"/>
    <property type="match status" value="1"/>
</dbReference>
<dbReference type="Pfam" id="PF01026">
    <property type="entry name" value="TatD_DNase"/>
    <property type="match status" value="1"/>
</dbReference>
<dbReference type="Proteomes" id="UP000070544">
    <property type="component" value="Unassembled WGS sequence"/>
</dbReference>
<dbReference type="AlphaFoldDB" id="A0A139AFM5"/>
<sequence>MFRPRVHASHLHRAPSSLFSRHFSHPAAPAPESAPPATVLADQPELDLTEDQQPAFGLGSLPIIHPTRQFLESDPSLASEPSKFGDEISPHTEHLAVPPATSKTGAGGAGSVAVSSGPVPIVDTHTHLAEVFYRKRLPVSEVAWMSLLASYKHNELKHAAAPRVQYFINIASDPSAYDLNTHIAQFSPRISTVYGCHPLAAHKYTDTVHARLEELVKAPDCVGVGEAGLNYVDDVKLEKATRFLQRTVFESQVDMAARHGKTLVVHSRGGDADVLSILKSARQARPPRVVVHNYTGSVELAREILDVVPEAHFGVSGFVTFGVTEADGVRALARYLPLETILLESVAPYIAPEPHRQRVNHSGLLPFIAERIAREKGLNVEDIYTAAWENSLKAFPGIMR</sequence>
<evidence type="ECO:0000313" key="2">
    <source>
        <dbReference type="Proteomes" id="UP000070544"/>
    </source>
</evidence>
<proteinExistence type="predicted"/>
<protein>
    <recommendedName>
        <fullName evidence="3">Metallo-dependent hydrolase</fullName>
    </recommendedName>
</protein>
<dbReference type="InterPro" id="IPR032466">
    <property type="entry name" value="Metal_Hydrolase"/>
</dbReference>
<evidence type="ECO:0000313" key="1">
    <source>
        <dbReference type="EMBL" id="KXS15213.1"/>
    </source>
</evidence>
<accession>A0A139AFM5</accession>
<organism evidence="1 2">
    <name type="scientific">Gonapodya prolifera (strain JEL478)</name>
    <name type="common">Monoblepharis prolifera</name>
    <dbReference type="NCBI Taxonomy" id="1344416"/>
    <lineage>
        <taxon>Eukaryota</taxon>
        <taxon>Fungi</taxon>
        <taxon>Fungi incertae sedis</taxon>
        <taxon>Chytridiomycota</taxon>
        <taxon>Chytridiomycota incertae sedis</taxon>
        <taxon>Monoblepharidomycetes</taxon>
        <taxon>Monoblepharidales</taxon>
        <taxon>Gonapodyaceae</taxon>
        <taxon>Gonapodya</taxon>
    </lineage>
</organism>
<keyword evidence="2" id="KW-1185">Reference proteome</keyword>
<name>A0A139AFM5_GONPJ</name>
<dbReference type="GO" id="GO:0016788">
    <property type="term" value="F:hydrolase activity, acting on ester bonds"/>
    <property type="evidence" value="ECO:0007669"/>
    <property type="project" value="InterPro"/>
</dbReference>
<dbReference type="InterPro" id="IPR001130">
    <property type="entry name" value="TatD-like"/>
</dbReference>
<evidence type="ECO:0008006" key="3">
    <source>
        <dbReference type="Google" id="ProtNLM"/>
    </source>
</evidence>
<dbReference type="OMA" id="THCHLEY"/>
<dbReference type="PANTHER" id="PTHR46124">
    <property type="entry name" value="D-AMINOACYL-TRNA DEACYLASE"/>
    <property type="match status" value="1"/>
</dbReference>
<dbReference type="Gene3D" id="3.20.20.140">
    <property type="entry name" value="Metal-dependent hydrolases"/>
    <property type="match status" value="1"/>
</dbReference>
<reference evidence="1 2" key="1">
    <citation type="journal article" date="2015" name="Genome Biol. Evol.">
        <title>Phylogenomic analyses indicate that early fungi evolved digesting cell walls of algal ancestors of land plants.</title>
        <authorList>
            <person name="Chang Y."/>
            <person name="Wang S."/>
            <person name="Sekimoto S."/>
            <person name="Aerts A.L."/>
            <person name="Choi C."/>
            <person name="Clum A."/>
            <person name="LaButti K.M."/>
            <person name="Lindquist E.A."/>
            <person name="Yee Ngan C."/>
            <person name="Ohm R.A."/>
            <person name="Salamov A.A."/>
            <person name="Grigoriev I.V."/>
            <person name="Spatafora J.W."/>
            <person name="Berbee M.L."/>
        </authorList>
    </citation>
    <scope>NUCLEOTIDE SEQUENCE [LARGE SCALE GENOMIC DNA]</scope>
    <source>
        <strain evidence="1 2">JEL478</strain>
    </source>
</reference>
<dbReference type="SUPFAM" id="SSF51556">
    <property type="entry name" value="Metallo-dependent hydrolases"/>
    <property type="match status" value="1"/>
</dbReference>